<dbReference type="EMBL" id="CP022272">
    <property type="protein sequence ID" value="ASJ97934.1"/>
    <property type="molecule type" value="Genomic_DNA"/>
</dbReference>
<organism evidence="1 2">
    <name type="scientific">Shewanella marisflavi</name>
    <dbReference type="NCBI Taxonomy" id="260364"/>
    <lineage>
        <taxon>Bacteria</taxon>
        <taxon>Pseudomonadati</taxon>
        <taxon>Pseudomonadota</taxon>
        <taxon>Gammaproteobacteria</taxon>
        <taxon>Alteromonadales</taxon>
        <taxon>Shewanellaceae</taxon>
        <taxon>Shewanella</taxon>
    </lineage>
</organism>
<dbReference type="InterPro" id="IPR025284">
    <property type="entry name" value="DUF4144"/>
</dbReference>
<name>A0AAC9U2R8_9GAMM</name>
<evidence type="ECO:0000313" key="1">
    <source>
        <dbReference type="EMBL" id="ASJ97934.1"/>
    </source>
</evidence>
<dbReference type="Pfam" id="PF13642">
    <property type="entry name" value="DUF4144"/>
    <property type="match status" value="1"/>
</dbReference>
<dbReference type="AlphaFoldDB" id="A0AAC9U2R8"/>
<proteinExistence type="predicted"/>
<dbReference type="Proteomes" id="UP000198233">
    <property type="component" value="Chromosome"/>
</dbReference>
<accession>A0AAC9U2R8</accession>
<sequence length="103" mass="11524">MIHFPLLLKVSGDKQLLLIDNQNDLQRESAHLPKDALLIIDCQGAAYHCQAGEFIPLVEPISLAQLIDWVSEYACQNGHFCSAKIGAKSVSQLFEIVRYLDDQ</sequence>
<reference evidence="1 2" key="1">
    <citation type="submission" date="2017-06" db="EMBL/GenBank/DDBJ databases">
        <title>Complete genome sequence of Shewanella marisflavi EP1 associated with anaerobic 2,4-dinitrotoluene reduction and salt tolerance.</title>
        <authorList>
            <person name="Huang J."/>
        </authorList>
    </citation>
    <scope>NUCLEOTIDE SEQUENCE [LARGE SCALE GENOMIC DNA]</scope>
    <source>
        <strain evidence="1 2">EP1</strain>
    </source>
</reference>
<evidence type="ECO:0000313" key="2">
    <source>
        <dbReference type="Proteomes" id="UP000198233"/>
    </source>
</evidence>
<gene>
    <name evidence="1" type="ORF">CFF01_15790</name>
</gene>
<protein>
    <submittedName>
        <fullName evidence="1">Uncharacterized protein</fullName>
    </submittedName>
</protein>
<dbReference type="RefSeq" id="WP_088905437.1">
    <property type="nucleotide sequence ID" value="NZ_CP022272.1"/>
</dbReference>
<dbReference type="KEGG" id="smav:CFF01_15790"/>